<dbReference type="RefSeq" id="WP_336473052.1">
    <property type="nucleotide sequence ID" value="NZ_JBAWSX010000008.1"/>
</dbReference>
<accession>A0ABU8FIL1</accession>
<dbReference type="Proteomes" id="UP001372526">
    <property type="component" value="Unassembled WGS sequence"/>
</dbReference>
<dbReference type="InterPro" id="IPR029039">
    <property type="entry name" value="Flavoprotein-like_sf"/>
</dbReference>
<organism evidence="1 2">
    <name type="scientific">Bacillus bruguierae</name>
    <dbReference type="NCBI Taxonomy" id="3127667"/>
    <lineage>
        <taxon>Bacteria</taxon>
        <taxon>Bacillati</taxon>
        <taxon>Bacillota</taxon>
        <taxon>Bacilli</taxon>
        <taxon>Bacillales</taxon>
        <taxon>Bacillaceae</taxon>
        <taxon>Bacillus</taxon>
    </lineage>
</organism>
<proteinExistence type="predicted"/>
<comment type="caution">
    <text evidence="1">The sequence shown here is derived from an EMBL/GenBank/DDBJ whole genome shotgun (WGS) entry which is preliminary data.</text>
</comment>
<dbReference type="SUPFAM" id="SSF52218">
    <property type="entry name" value="Flavoproteins"/>
    <property type="match status" value="1"/>
</dbReference>
<name>A0ABU8FIL1_9BACI</name>
<protein>
    <recommendedName>
        <fullName evidence="3">Flavodoxin-like fold domain-containing protein</fullName>
    </recommendedName>
</protein>
<evidence type="ECO:0008006" key="3">
    <source>
        <dbReference type="Google" id="ProtNLM"/>
    </source>
</evidence>
<evidence type="ECO:0000313" key="2">
    <source>
        <dbReference type="Proteomes" id="UP001372526"/>
    </source>
</evidence>
<dbReference type="EMBL" id="JBAWSX010000008">
    <property type="protein sequence ID" value="MEI4802526.1"/>
    <property type="molecule type" value="Genomic_DNA"/>
</dbReference>
<keyword evidence="2" id="KW-1185">Reference proteome</keyword>
<dbReference type="Gene3D" id="3.40.50.360">
    <property type="match status" value="1"/>
</dbReference>
<gene>
    <name evidence="1" type="ORF">WAZ07_14595</name>
</gene>
<evidence type="ECO:0000313" key="1">
    <source>
        <dbReference type="EMBL" id="MEI4802526.1"/>
    </source>
</evidence>
<sequence>MNILIVYAHPKPYSFNGAILKQVKNSKREKREKWLQKIYKKVIRL</sequence>
<reference evidence="1 2" key="1">
    <citation type="submission" date="2024-01" db="EMBL/GenBank/DDBJ databases">
        <title>Seven novel Bacillus-like species.</title>
        <authorList>
            <person name="Liu G."/>
        </authorList>
    </citation>
    <scope>NUCLEOTIDE SEQUENCE [LARGE SCALE GENOMIC DNA]</scope>
    <source>
        <strain evidence="1 2">FJAT-51639</strain>
    </source>
</reference>